<dbReference type="Proteomes" id="UP000234839">
    <property type="component" value="Unassembled WGS sequence"/>
</dbReference>
<protein>
    <submittedName>
        <fullName evidence="1">Uncharacterized protein</fullName>
    </submittedName>
</protein>
<dbReference type="AlphaFoldDB" id="A0AAX0VR91"/>
<keyword evidence="3" id="KW-1185">Reference proteome</keyword>
<proteinExistence type="predicted"/>
<evidence type="ECO:0000313" key="2">
    <source>
        <dbReference type="EMBL" id="PLV21612.1"/>
    </source>
</evidence>
<evidence type="ECO:0000313" key="1">
    <source>
        <dbReference type="EMBL" id="PLV13507.1"/>
    </source>
</evidence>
<evidence type="ECO:0000313" key="3">
    <source>
        <dbReference type="Proteomes" id="UP000234839"/>
    </source>
</evidence>
<sequence length="100" mass="11148">MNKRYEHRIEHVAIPFKSNRKGAGFFASDDPILEPDLTALLEGNLIQGVLAPLGADGWTLVSVQPVCRAEIKIGNHNAQGWAYGFPMPTGYLLFLQRERL</sequence>
<dbReference type="EMBL" id="PJCQ01000031">
    <property type="protein sequence ID" value="PLV13507.1"/>
    <property type="molecule type" value="Genomic_DNA"/>
</dbReference>
<gene>
    <name evidence="1" type="ORF">CXG49_24110</name>
    <name evidence="2" type="ORF">CXG53_24190</name>
</gene>
<reference evidence="3 4" key="1">
    <citation type="submission" date="2017-12" db="EMBL/GenBank/DDBJ databases">
        <title>Detection of the carbapenemase gene blaVIM-5 in members of the Pseudomonas putida group isolated from polluted Nigerian wetlands.</title>
        <authorList>
            <person name="Adelowo O."/>
            <person name="Vollmers J."/>
            <person name="Maeusezahl I."/>
            <person name="Kaster A.-K."/>
            <person name="Mueller J.A."/>
        </authorList>
    </citation>
    <scope>NUCLEOTIDE SEQUENCE [LARGE SCALE GENOMIC DNA]</scope>
    <source>
        <strain evidence="2 3">MR119</strain>
        <strain evidence="1 4">MR144</strain>
    </source>
</reference>
<dbReference type="EMBL" id="PJCP01000028">
    <property type="protein sequence ID" value="PLV21612.1"/>
    <property type="molecule type" value="Genomic_DNA"/>
</dbReference>
<name>A0AAX0VR91_9PSED</name>
<dbReference type="Proteomes" id="UP000234878">
    <property type="component" value="Unassembled WGS sequence"/>
</dbReference>
<accession>A0AAX0VR91</accession>
<evidence type="ECO:0000313" key="4">
    <source>
        <dbReference type="Proteomes" id="UP000234878"/>
    </source>
</evidence>
<organism evidence="1 4">
    <name type="scientific">Pseudomonas guariconensis</name>
    <dbReference type="NCBI Taxonomy" id="1288410"/>
    <lineage>
        <taxon>Bacteria</taxon>
        <taxon>Pseudomonadati</taxon>
        <taxon>Pseudomonadota</taxon>
        <taxon>Gammaproteobacteria</taxon>
        <taxon>Pseudomonadales</taxon>
        <taxon>Pseudomonadaceae</taxon>
        <taxon>Pseudomonas</taxon>
    </lineage>
</organism>
<dbReference type="RefSeq" id="WP_102082645.1">
    <property type="nucleotide sequence ID" value="NZ_CP194068.1"/>
</dbReference>
<comment type="caution">
    <text evidence="1">The sequence shown here is derived from an EMBL/GenBank/DDBJ whole genome shotgun (WGS) entry which is preliminary data.</text>
</comment>